<feature type="region of interest" description="Disordered" evidence="1">
    <location>
        <begin position="307"/>
        <end position="393"/>
    </location>
</feature>
<proteinExistence type="predicted"/>
<feature type="compositionally biased region" description="Basic and acidic residues" evidence="1">
    <location>
        <begin position="307"/>
        <end position="336"/>
    </location>
</feature>
<name>A0ABX1J6I7_9PSEU</name>
<dbReference type="RefSeq" id="WP_168517392.1">
    <property type="nucleotide sequence ID" value="NZ_JAAXLS010000012.1"/>
</dbReference>
<comment type="caution">
    <text evidence="2">The sequence shown here is derived from an EMBL/GenBank/DDBJ whole genome shotgun (WGS) entry which is preliminary data.</text>
</comment>
<dbReference type="EMBL" id="JAAXLS010000012">
    <property type="protein sequence ID" value="NKQ54941.1"/>
    <property type="molecule type" value="Genomic_DNA"/>
</dbReference>
<evidence type="ECO:0000256" key="1">
    <source>
        <dbReference type="SAM" id="MobiDB-lite"/>
    </source>
</evidence>
<sequence length="393" mass="40469">MTSTETAEENPLVAKSESSSGVFTNTGKDGASAVDNLPAQTAGSGLFNDVATTVKDFSDGDWGNAAMDVATDGLDLLGAAMDPLGTLASAGVGFLIEHISFLKDGLDKLAGNPEAVTAKAQTWQNVSEQLTKTAESYEKSAAKTGESYKGGDGAAAYQQTAAGYADALRGAAGHAKSASTAMQVGAAIVGTERGLIRDMISEFVGELIVKGLAALATSWCSFGGTIAAFIADTVVEGGILAEKISTRIAKIVERLTALAKNAEKSKGAIEAAAKALAKIGKTADKIADKSLDAATKIESTANNLKQAGKEAKEAAEAKKTAQEIREASGETKENPLEKSLLNLGKWSEEGHVTAPNSGDLIATVLEGRRQANEQADRSREAAEAYEKEHGAGE</sequence>
<feature type="compositionally biased region" description="Polar residues" evidence="1">
    <location>
        <begin position="16"/>
        <end position="27"/>
    </location>
</feature>
<feature type="region of interest" description="Disordered" evidence="1">
    <location>
        <begin position="1"/>
        <end position="27"/>
    </location>
</feature>
<keyword evidence="3" id="KW-1185">Reference proteome</keyword>
<dbReference type="Proteomes" id="UP000715441">
    <property type="component" value="Unassembled WGS sequence"/>
</dbReference>
<dbReference type="InterPro" id="IPR038332">
    <property type="entry name" value="PPE_sf"/>
</dbReference>
<gene>
    <name evidence="2" type="ORF">HFP15_18825</name>
</gene>
<evidence type="ECO:0000313" key="2">
    <source>
        <dbReference type="EMBL" id="NKQ54941.1"/>
    </source>
</evidence>
<protein>
    <submittedName>
        <fullName evidence="2">Uncharacterized protein</fullName>
    </submittedName>
</protein>
<reference evidence="2 3" key="1">
    <citation type="submission" date="2020-04" db="EMBL/GenBank/DDBJ databases">
        <title>Novel species.</title>
        <authorList>
            <person name="Teo W.F.A."/>
            <person name="Lipun K."/>
            <person name="Srisuk N."/>
            <person name="Duangmal K."/>
        </authorList>
    </citation>
    <scope>NUCLEOTIDE SEQUENCE [LARGE SCALE GENOMIC DNA]</scope>
    <source>
        <strain evidence="2 3">K13G38</strain>
    </source>
</reference>
<organism evidence="2 3">
    <name type="scientific">Amycolatopsis acididurans</name>
    <dbReference type="NCBI Taxonomy" id="2724524"/>
    <lineage>
        <taxon>Bacteria</taxon>
        <taxon>Bacillati</taxon>
        <taxon>Actinomycetota</taxon>
        <taxon>Actinomycetes</taxon>
        <taxon>Pseudonocardiales</taxon>
        <taxon>Pseudonocardiaceae</taxon>
        <taxon>Amycolatopsis</taxon>
    </lineage>
</organism>
<feature type="compositionally biased region" description="Basic and acidic residues" evidence="1">
    <location>
        <begin position="366"/>
        <end position="393"/>
    </location>
</feature>
<dbReference type="Gene3D" id="1.20.1260.20">
    <property type="entry name" value="PPE superfamily"/>
    <property type="match status" value="1"/>
</dbReference>
<accession>A0ABX1J6I7</accession>
<evidence type="ECO:0000313" key="3">
    <source>
        <dbReference type="Proteomes" id="UP000715441"/>
    </source>
</evidence>